<evidence type="ECO:0000256" key="2">
    <source>
        <dbReference type="ARBA" id="ARBA00022723"/>
    </source>
</evidence>
<dbReference type="PANTHER" id="PTHR24303:SF31">
    <property type="entry name" value="CYTOCHROME P450 307A1-RELATED"/>
    <property type="match status" value="1"/>
</dbReference>
<dbReference type="CDD" id="cd00302">
    <property type="entry name" value="cytochrome_P450"/>
    <property type="match status" value="1"/>
</dbReference>
<dbReference type="PRINTS" id="PR00463">
    <property type="entry name" value="EP450I"/>
</dbReference>
<dbReference type="PROSITE" id="PS00086">
    <property type="entry name" value="CYTOCHROME_P450"/>
    <property type="match status" value="1"/>
</dbReference>
<keyword evidence="9" id="KW-1185">Reference proteome</keyword>
<feature type="binding site" description="axial binding residue" evidence="6">
    <location>
        <position position="470"/>
    </location>
    <ligand>
        <name>heme</name>
        <dbReference type="ChEBI" id="CHEBI:30413"/>
    </ligand>
    <ligandPart>
        <name>Fe</name>
        <dbReference type="ChEBI" id="CHEBI:18248"/>
    </ligandPart>
</feature>
<keyword evidence="3 7" id="KW-0560">Oxidoreductase</keyword>
<sequence>MIGTIISYIVSIAITFIVSKFGQKLVWHNKKEDGTLKAPWAPSPKGLSWFTGGYAEFERDTYHALTRWSKQLGDLFSVRLGFKRIVVLNSAELVHTVLIEKEQLNSSRIPSDTFEKLQTDQCKTVFTAPFDKYWSRIRRATYIVVGRLYAPQFSKLFKEQAKKLTYGIGLEEGNGKLTAKQLRQLVDMVAMDSALTMVMGSSKNSERDPVAMITLIQKCHALEERQTRKYNRMGQFFPAMNGWLDVKSLFTLDSRNLDLRNEILAVVLPWFEQVYQLKGDVPLSQEQMKQWSSNGQLDSITKSLLNIEPSKNDPEPVQLTKDEILVNSVHMTMHAYTYLASALFTLIQRLATEPELQERIKQETTNEDKALAYAFVNESLRYDTPNRILSYGPRTDYDLDLNGSLYRIDADTELVVNVHAIHSDSRYYSEPHSFSPDRFMLPAKMTSPLFENDKKPANDHLAFGTGRRACIGSKTSQDFLVAALIQLVKQYKLAGGDVVDKVESTTSIWSWIGRTETKGSTIEFIKR</sequence>
<reference evidence="8" key="1">
    <citation type="submission" date="2014-09" db="EMBL/GenBank/DDBJ databases">
        <title>Draft genome sequence of an oleaginous Mucoromycotina fungus Mucor ambiguus NBRC6742.</title>
        <authorList>
            <person name="Takeda I."/>
            <person name="Yamane N."/>
            <person name="Morita T."/>
            <person name="Tamano K."/>
            <person name="Machida M."/>
            <person name="Baker S."/>
            <person name="Koike H."/>
        </authorList>
    </citation>
    <scope>NUCLEOTIDE SEQUENCE</scope>
    <source>
        <strain evidence="8">NBRC 6742</strain>
    </source>
</reference>
<dbReference type="STRING" id="91626.A0A0C9M9S3"/>
<organism evidence="8">
    <name type="scientific">Mucor ambiguus</name>
    <dbReference type="NCBI Taxonomy" id="91626"/>
    <lineage>
        <taxon>Eukaryota</taxon>
        <taxon>Fungi</taxon>
        <taxon>Fungi incertae sedis</taxon>
        <taxon>Mucoromycota</taxon>
        <taxon>Mucoromycotina</taxon>
        <taxon>Mucoromycetes</taxon>
        <taxon>Mucorales</taxon>
        <taxon>Mucorineae</taxon>
        <taxon>Mucoraceae</taxon>
        <taxon>Mucor</taxon>
    </lineage>
</organism>
<proteinExistence type="inferred from homology"/>
<dbReference type="EMBL" id="DF836441">
    <property type="protein sequence ID" value="GAN07206.1"/>
    <property type="molecule type" value="Genomic_DNA"/>
</dbReference>
<keyword evidence="4 6" id="KW-0408">Iron</keyword>
<evidence type="ECO:0000256" key="5">
    <source>
        <dbReference type="ARBA" id="ARBA00023033"/>
    </source>
</evidence>
<dbReference type="Pfam" id="PF00067">
    <property type="entry name" value="p450"/>
    <property type="match status" value="1"/>
</dbReference>
<dbReference type="Gene3D" id="1.10.630.10">
    <property type="entry name" value="Cytochrome P450"/>
    <property type="match status" value="1"/>
</dbReference>
<keyword evidence="2 6" id="KW-0479">Metal-binding</keyword>
<name>A0A0C9M9S3_9FUNG</name>
<evidence type="ECO:0000256" key="7">
    <source>
        <dbReference type="RuleBase" id="RU000461"/>
    </source>
</evidence>
<keyword evidence="5 7" id="KW-0503">Monooxygenase</keyword>
<dbReference type="GO" id="GO:0005506">
    <property type="term" value="F:iron ion binding"/>
    <property type="evidence" value="ECO:0007669"/>
    <property type="project" value="InterPro"/>
</dbReference>
<dbReference type="GO" id="GO:0020037">
    <property type="term" value="F:heme binding"/>
    <property type="evidence" value="ECO:0007669"/>
    <property type="project" value="InterPro"/>
</dbReference>
<dbReference type="PANTHER" id="PTHR24303">
    <property type="entry name" value="HEME-BINDING MONOOXYGENASE FAMILY"/>
    <property type="match status" value="1"/>
</dbReference>
<keyword evidence="6 7" id="KW-0349">Heme</keyword>
<dbReference type="Proteomes" id="UP000053815">
    <property type="component" value="Unassembled WGS sequence"/>
</dbReference>
<dbReference type="AlphaFoldDB" id="A0A0C9M9S3"/>
<accession>A0A0C9M9S3</accession>
<protein>
    <submittedName>
        <fullName evidence="8">Cytochrome P450 82A3-like</fullName>
    </submittedName>
</protein>
<comment type="cofactor">
    <cofactor evidence="1 6">
        <name>heme</name>
        <dbReference type="ChEBI" id="CHEBI:30413"/>
    </cofactor>
</comment>
<comment type="similarity">
    <text evidence="7">Belongs to the cytochrome P450 family.</text>
</comment>
<dbReference type="GO" id="GO:0004497">
    <property type="term" value="F:monooxygenase activity"/>
    <property type="evidence" value="ECO:0007669"/>
    <property type="project" value="UniProtKB-KW"/>
</dbReference>
<dbReference type="InterPro" id="IPR036396">
    <property type="entry name" value="Cyt_P450_sf"/>
</dbReference>
<evidence type="ECO:0000256" key="3">
    <source>
        <dbReference type="ARBA" id="ARBA00023002"/>
    </source>
</evidence>
<dbReference type="SUPFAM" id="SSF48264">
    <property type="entry name" value="Cytochrome P450"/>
    <property type="match status" value="1"/>
</dbReference>
<dbReference type="InterPro" id="IPR001128">
    <property type="entry name" value="Cyt_P450"/>
</dbReference>
<dbReference type="InterPro" id="IPR017972">
    <property type="entry name" value="Cyt_P450_CS"/>
</dbReference>
<evidence type="ECO:0000256" key="1">
    <source>
        <dbReference type="ARBA" id="ARBA00001971"/>
    </source>
</evidence>
<dbReference type="GO" id="GO:0016705">
    <property type="term" value="F:oxidoreductase activity, acting on paired donors, with incorporation or reduction of molecular oxygen"/>
    <property type="evidence" value="ECO:0007669"/>
    <property type="project" value="InterPro"/>
</dbReference>
<evidence type="ECO:0000256" key="4">
    <source>
        <dbReference type="ARBA" id="ARBA00023004"/>
    </source>
</evidence>
<dbReference type="OrthoDB" id="1470350at2759"/>
<gene>
    <name evidence="8" type="ORF">MAM1_0152d06699</name>
</gene>
<evidence type="ECO:0000313" key="8">
    <source>
        <dbReference type="EMBL" id="GAN07206.1"/>
    </source>
</evidence>
<evidence type="ECO:0000256" key="6">
    <source>
        <dbReference type="PIRSR" id="PIRSR602401-1"/>
    </source>
</evidence>
<dbReference type="InterPro" id="IPR002401">
    <property type="entry name" value="Cyt_P450_E_grp-I"/>
</dbReference>
<evidence type="ECO:0000313" key="9">
    <source>
        <dbReference type="Proteomes" id="UP000053815"/>
    </source>
</evidence>